<sequence>MKVLMRGVHLSLTDSLRDYLQEHLVSHIERYADDEAAEIDISLVDINGPKGGVDKECRVTVRMPNFAAIHVTETAETLFQAIDAARDRLERSVRKAVERRREVRTDGLPDDVAANVPTY</sequence>
<dbReference type="InterPro" id="IPR050574">
    <property type="entry name" value="HPF/YfiA_ribosome-assoc"/>
</dbReference>
<evidence type="ECO:0000256" key="1">
    <source>
        <dbReference type="ARBA" id="ARBA00022845"/>
    </source>
</evidence>
<keyword evidence="6" id="KW-1185">Reference proteome</keyword>
<reference evidence="5 6" key="1">
    <citation type="submission" date="2016-10" db="EMBL/GenBank/DDBJ databases">
        <authorList>
            <person name="Varghese N."/>
            <person name="Submissions S."/>
        </authorList>
    </citation>
    <scope>NUCLEOTIDE SEQUENCE [LARGE SCALE GENOMIC DNA]</scope>
    <source>
        <strain evidence="5 6">DSM 16525</strain>
    </source>
</reference>
<evidence type="ECO:0000313" key="4">
    <source>
        <dbReference type="EMBL" id="GEN08510.1"/>
    </source>
</evidence>
<gene>
    <name evidence="4" type="ORF">MFU01_35470</name>
    <name evidence="5" type="ORF">SAMN05443572_10660</name>
</gene>
<dbReference type="Proteomes" id="UP000183760">
    <property type="component" value="Unassembled WGS sequence"/>
</dbReference>
<dbReference type="AlphaFoldDB" id="A0A511T2Y3"/>
<dbReference type="GO" id="GO:0022627">
    <property type="term" value="C:cytosolic small ribosomal subunit"/>
    <property type="evidence" value="ECO:0007669"/>
    <property type="project" value="TreeGrafter"/>
</dbReference>
<organism evidence="4 7">
    <name type="scientific">Myxococcus fulvus</name>
    <dbReference type="NCBI Taxonomy" id="33"/>
    <lineage>
        <taxon>Bacteria</taxon>
        <taxon>Pseudomonadati</taxon>
        <taxon>Myxococcota</taxon>
        <taxon>Myxococcia</taxon>
        <taxon>Myxococcales</taxon>
        <taxon>Cystobacterineae</taxon>
        <taxon>Myxococcaceae</taxon>
        <taxon>Myxococcus</taxon>
    </lineage>
</organism>
<dbReference type="Gene3D" id="3.30.160.100">
    <property type="entry name" value="Ribosome hibernation promotion factor-like"/>
    <property type="match status" value="1"/>
</dbReference>
<evidence type="ECO:0000256" key="3">
    <source>
        <dbReference type="ARBA" id="ARBA00041148"/>
    </source>
</evidence>
<comment type="caution">
    <text evidence="4">The sequence shown here is derived from an EMBL/GenBank/DDBJ whole genome shotgun (WGS) entry which is preliminary data.</text>
</comment>
<dbReference type="RefSeq" id="WP_046715236.1">
    <property type="nucleotide sequence ID" value="NZ_BJXR01000028.1"/>
</dbReference>
<accession>A0A511T2Y3</accession>
<evidence type="ECO:0000313" key="7">
    <source>
        <dbReference type="Proteomes" id="UP000321514"/>
    </source>
</evidence>
<dbReference type="NCBIfam" id="TIGR00741">
    <property type="entry name" value="yfiA"/>
    <property type="match status" value="1"/>
</dbReference>
<dbReference type="OrthoDB" id="121633at2"/>
<dbReference type="PANTHER" id="PTHR33231:SF1">
    <property type="entry name" value="30S RIBOSOMAL PROTEIN"/>
    <property type="match status" value="1"/>
</dbReference>
<name>A0A511T2Y3_MYXFU</name>
<dbReference type="EMBL" id="BJXR01000028">
    <property type="protein sequence ID" value="GEN08510.1"/>
    <property type="molecule type" value="Genomic_DNA"/>
</dbReference>
<reference evidence="4 7" key="2">
    <citation type="submission" date="2019-07" db="EMBL/GenBank/DDBJ databases">
        <title>Whole genome shotgun sequence of Myxococcus fulvus NBRC 100333.</title>
        <authorList>
            <person name="Hosoyama A."/>
            <person name="Uohara A."/>
            <person name="Ohji S."/>
            <person name="Ichikawa N."/>
        </authorList>
    </citation>
    <scope>NUCLEOTIDE SEQUENCE [LARGE SCALE GENOMIC DNA]</scope>
    <source>
        <strain evidence="4 7">NBRC 100333</strain>
    </source>
</reference>
<dbReference type="STRING" id="1334629.MFUL124B02_31010"/>
<dbReference type="EMBL" id="FOIB01000006">
    <property type="protein sequence ID" value="SEU19811.1"/>
    <property type="molecule type" value="Genomic_DNA"/>
</dbReference>
<dbReference type="InterPro" id="IPR036567">
    <property type="entry name" value="RHF-like"/>
</dbReference>
<dbReference type="GO" id="GO:0043024">
    <property type="term" value="F:ribosomal small subunit binding"/>
    <property type="evidence" value="ECO:0007669"/>
    <property type="project" value="TreeGrafter"/>
</dbReference>
<dbReference type="SUPFAM" id="SSF69754">
    <property type="entry name" value="Ribosome binding protein Y (YfiA homologue)"/>
    <property type="match status" value="1"/>
</dbReference>
<dbReference type="CDD" id="cd00552">
    <property type="entry name" value="RaiA"/>
    <property type="match status" value="1"/>
</dbReference>
<proteinExistence type="predicted"/>
<dbReference type="Proteomes" id="UP000321514">
    <property type="component" value="Unassembled WGS sequence"/>
</dbReference>
<dbReference type="Pfam" id="PF02482">
    <property type="entry name" value="Ribosomal_S30AE"/>
    <property type="match status" value="1"/>
</dbReference>
<keyword evidence="1" id="KW-0810">Translation regulation</keyword>
<evidence type="ECO:0000256" key="2">
    <source>
        <dbReference type="ARBA" id="ARBA00038695"/>
    </source>
</evidence>
<protein>
    <recommendedName>
        <fullName evidence="3">Ribosome hibernation promoting factor</fullName>
    </recommendedName>
</protein>
<evidence type="ECO:0000313" key="6">
    <source>
        <dbReference type="Proteomes" id="UP000183760"/>
    </source>
</evidence>
<evidence type="ECO:0000313" key="5">
    <source>
        <dbReference type="EMBL" id="SEU19811.1"/>
    </source>
</evidence>
<dbReference type="PANTHER" id="PTHR33231">
    <property type="entry name" value="30S RIBOSOMAL PROTEIN"/>
    <property type="match status" value="1"/>
</dbReference>
<dbReference type="InterPro" id="IPR003489">
    <property type="entry name" value="RHF/RaiA"/>
</dbReference>
<comment type="subunit">
    <text evidence="2">Associates exclusively with 100S ribosomes, which are dimers of 70S ribosomes.</text>
</comment>
<dbReference type="GO" id="GO:0045900">
    <property type="term" value="P:negative regulation of translational elongation"/>
    <property type="evidence" value="ECO:0007669"/>
    <property type="project" value="TreeGrafter"/>
</dbReference>